<proteinExistence type="predicted"/>
<feature type="non-terminal residue" evidence="1">
    <location>
        <position position="44"/>
    </location>
</feature>
<reference evidence="1" key="1">
    <citation type="journal article" date="2014" name="Front. Microbiol.">
        <title>High frequency of phylogenetically diverse reductive dehalogenase-homologous genes in deep subseafloor sedimentary metagenomes.</title>
        <authorList>
            <person name="Kawai M."/>
            <person name="Futagami T."/>
            <person name="Toyoda A."/>
            <person name="Takaki Y."/>
            <person name="Nishi S."/>
            <person name="Hori S."/>
            <person name="Arai W."/>
            <person name="Tsubouchi T."/>
            <person name="Morono Y."/>
            <person name="Uchiyama I."/>
            <person name="Ito T."/>
            <person name="Fujiyama A."/>
            <person name="Inagaki F."/>
            <person name="Takami H."/>
        </authorList>
    </citation>
    <scope>NUCLEOTIDE SEQUENCE</scope>
    <source>
        <strain evidence="1">Expedition CK06-06</strain>
    </source>
</reference>
<name>X1CCF1_9ZZZZ</name>
<organism evidence="1">
    <name type="scientific">marine sediment metagenome</name>
    <dbReference type="NCBI Taxonomy" id="412755"/>
    <lineage>
        <taxon>unclassified sequences</taxon>
        <taxon>metagenomes</taxon>
        <taxon>ecological metagenomes</taxon>
    </lineage>
</organism>
<gene>
    <name evidence="1" type="ORF">S01H4_46317</name>
</gene>
<accession>X1CCF1</accession>
<evidence type="ECO:0000313" key="1">
    <source>
        <dbReference type="EMBL" id="GAG90882.1"/>
    </source>
</evidence>
<sequence length="44" mass="4854">MTGRLKGIGINANILSGKGRLLFVQYISIGQALHVDVMEKRKNI</sequence>
<protein>
    <submittedName>
        <fullName evidence="1">Uncharacterized protein</fullName>
    </submittedName>
</protein>
<comment type="caution">
    <text evidence="1">The sequence shown here is derived from an EMBL/GenBank/DDBJ whole genome shotgun (WGS) entry which is preliminary data.</text>
</comment>
<dbReference type="EMBL" id="BART01025873">
    <property type="protein sequence ID" value="GAG90882.1"/>
    <property type="molecule type" value="Genomic_DNA"/>
</dbReference>
<dbReference type="AlphaFoldDB" id="X1CCF1"/>